<feature type="region of interest" description="Disordered" evidence="11">
    <location>
        <begin position="143"/>
        <end position="189"/>
    </location>
</feature>
<dbReference type="GO" id="GO:0008270">
    <property type="term" value="F:zinc ion binding"/>
    <property type="evidence" value="ECO:0007669"/>
    <property type="project" value="UniProtKB-KW"/>
</dbReference>
<dbReference type="OrthoDB" id="1924550at2759"/>
<keyword evidence="6" id="KW-0747">Spliceosome</keyword>
<dbReference type="EMBL" id="JAMYWD010000007">
    <property type="protein sequence ID" value="KAJ4965620.1"/>
    <property type="molecule type" value="Genomic_DNA"/>
</dbReference>
<evidence type="ECO:0000256" key="9">
    <source>
        <dbReference type="ARBA" id="ARBA00023187"/>
    </source>
</evidence>
<accession>A0A9Q0QMZ0</accession>
<proteinExistence type="predicted"/>
<dbReference type="Pfam" id="PF15803">
    <property type="entry name" value="zf-SCNM1"/>
    <property type="match status" value="1"/>
</dbReference>
<keyword evidence="4" id="KW-0507">mRNA processing</keyword>
<evidence type="ECO:0000259" key="12">
    <source>
        <dbReference type="Pfam" id="PF15803"/>
    </source>
</evidence>
<evidence type="ECO:0000256" key="11">
    <source>
        <dbReference type="SAM" id="MobiDB-lite"/>
    </source>
</evidence>
<dbReference type="Pfam" id="PF15805">
    <property type="entry name" value="SCNM1_acidic"/>
    <property type="match status" value="1"/>
</dbReference>
<feature type="domain" description="Sodium channel modifier 1 zinc-finger" evidence="12">
    <location>
        <begin position="48"/>
        <end position="73"/>
    </location>
</feature>
<sequence>MSVFGGDSWAREAQHRKRRVDDLMEQNLDKEEDSNPSYKKLCNGKYACLVCPHQPTLDSSLMLSMHSKGSRHITALTKFRERELRKQEEIKKRIALFDCNIGAASSDTSSKKFKLHNKPLIEQTRKATSEALCNQRVKQNAANEPCNGKLSRGSSSFFSPSAAPVPKQRTEAPMTVTSPPSKSEENSGCQSKVDYRLLVQQQLDCRERQARELKFTAAGWKRNCHGRWFRDENVEFDSDEEDPNLCLM</sequence>
<feature type="compositionally biased region" description="Low complexity" evidence="11">
    <location>
        <begin position="154"/>
        <end position="164"/>
    </location>
</feature>
<keyword evidence="9" id="KW-0508">mRNA splicing</keyword>
<dbReference type="GO" id="GO:0005681">
    <property type="term" value="C:spliceosomal complex"/>
    <property type="evidence" value="ECO:0007669"/>
    <property type="project" value="UniProtKB-KW"/>
</dbReference>
<dbReference type="InterPro" id="IPR031625">
    <property type="entry name" value="SCNM1_acidic"/>
</dbReference>
<keyword evidence="8" id="KW-0862">Zinc</keyword>
<evidence type="ECO:0000256" key="1">
    <source>
        <dbReference type="ARBA" id="ARBA00004324"/>
    </source>
</evidence>
<dbReference type="InterPro" id="IPR031622">
    <property type="entry name" value="Znf-SCNM1"/>
</dbReference>
<evidence type="ECO:0000256" key="2">
    <source>
        <dbReference type="ARBA" id="ARBA00004642"/>
    </source>
</evidence>
<dbReference type="InterPro" id="IPR033570">
    <property type="entry name" value="SCNM1"/>
</dbReference>
<evidence type="ECO:0000256" key="3">
    <source>
        <dbReference type="ARBA" id="ARBA00020620"/>
    </source>
</evidence>
<evidence type="ECO:0000256" key="7">
    <source>
        <dbReference type="ARBA" id="ARBA00022771"/>
    </source>
</evidence>
<evidence type="ECO:0000256" key="5">
    <source>
        <dbReference type="ARBA" id="ARBA00022723"/>
    </source>
</evidence>
<comment type="caution">
    <text evidence="14">The sequence shown here is derived from an EMBL/GenBank/DDBJ whole genome shotgun (WGS) entry which is preliminary data.</text>
</comment>
<comment type="subcellular location">
    <subcellularLocation>
        <location evidence="1">Nucleus speckle</location>
    </subcellularLocation>
    <subcellularLocation>
        <location evidence="2">Nucleus</location>
        <location evidence="2">Nucleoplasm</location>
    </subcellularLocation>
</comment>
<evidence type="ECO:0000313" key="15">
    <source>
        <dbReference type="Proteomes" id="UP001141806"/>
    </source>
</evidence>
<keyword evidence="7" id="KW-0863">Zinc-finger</keyword>
<dbReference type="PANTHER" id="PTHR32297:SF1">
    <property type="entry name" value="SODIUM CHANNEL MODIFIER 1"/>
    <property type="match status" value="1"/>
</dbReference>
<evidence type="ECO:0000256" key="8">
    <source>
        <dbReference type="ARBA" id="ARBA00022833"/>
    </source>
</evidence>
<keyword evidence="15" id="KW-1185">Reference proteome</keyword>
<feature type="compositionally biased region" description="Polar residues" evidence="11">
    <location>
        <begin position="175"/>
        <end position="189"/>
    </location>
</feature>
<feature type="domain" description="Sodium channel modifier 1 acidic C-terminal" evidence="13">
    <location>
        <begin position="211"/>
        <end position="244"/>
    </location>
</feature>
<dbReference type="PANTHER" id="PTHR32297">
    <property type="entry name" value="SODIUM CHANNEL MODIFIER 1"/>
    <property type="match status" value="1"/>
</dbReference>
<protein>
    <recommendedName>
        <fullName evidence="3">Sodium channel modifier 1</fullName>
    </recommendedName>
</protein>
<reference evidence="14" key="1">
    <citation type="journal article" date="2023" name="Plant J.">
        <title>The genome of the king protea, Protea cynaroides.</title>
        <authorList>
            <person name="Chang J."/>
            <person name="Duong T.A."/>
            <person name="Schoeman C."/>
            <person name="Ma X."/>
            <person name="Roodt D."/>
            <person name="Barker N."/>
            <person name="Li Z."/>
            <person name="Van de Peer Y."/>
            <person name="Mizrachi E."/>
        </authorList>
    </citation>
    <scope>NUCLEOTIDE SEQUENCE</scope>
    <source>
        <tissue evidence="14">Young leaves</tissue>
    </source>
</reference>
<name>A0A9Q0QMZ0_9MAGN</name>
<dbReference type="GO" id="GO:0016607">
    <property type="term" value="C:nuclear speck"/>
    <property type="evidence" value="ECO:0007669"/>
    <property type="project" value="UniProtKB-SubCell"/>
</dbReference>
<dbReference type="GO" id="GO:0008380">
    <property type="term" value="P:RNA splicing"/>
    <property type="evidence" value="ECO:0007669"/>
    <property type="project" value="UniProtKB-KW"/>
</dbReference>
<dbReference type="AlphaFoldDB" id="A0A9Q0QMZ0"/>
<evidence type="ECO:0000256" key="4">
    <source>
        <dbReference type="ARBA" id="ARBA00022664"/>
    </source>
</evidence>
<dbReference type="GO" id="GO:0006397">
    <property type="term" value="P:mRNA processing"/>
    <property type="evidence" value="ECO:0007669"/>
    <property type="project" value="UniProtKB-KW"/>
</dbReference>
<evidence type="ECO:0000259" key="13">
    <source>
        <dbReference type="Pfam" id="PF15805"/>
    </source>
</evidence>
<keyword evidence="5" id="KW-0479">Metal-binding</keyword>
<keyword evidence="10" id="KW-0539">Nucleus</keyword>
<evidence type="ECO:0000256" key="6">
    <source>
        <dbReference type="ARBA" id="ARBA00022728"/>
    </source>
</evidence>
<evidence type="ECO:0000256" key="10">
    <source>
        <dbReference type="ARBA" id="ARBA00023242"/>
    </source>
</evidence>
<organism evidence="14 15">
    <name type="scientific">Protea cynaroides</name>
    <dbReference type="NCBI Taxonomy" id="273540"/>
    <lineage>
        <taxon>Eukaryota</taxon>
        <taxon>Viridiplantae</taxon>
        <taxon>Streptophyta</taxon>
        <taxon>Embryophyta</taxon>
        <taxon>Tracheophyta</taxon>
        <taxon>Spermatophyta</taxon>
        <taxon>Magnoliopsida</taxon>
        <taxon>Proteales</taxon>
        <taxon>Proteaceae</taxon>
        <taxon>Protea</taxon>
    </lineage>
</organism>
<gene>
    <name evidence="14" type="ORF">NE237_017469</name>
</gene>
<dbReference type="Proteomes" id="UP001141806">
    <property type="component" value="Unassembled WGS sequence"/>
</dbReference>
<evidence type="ECO:0000313" key="14">
    <source>
        <dbReference type="EMBL" id="KAJ4965620.1"/>
    </source>
</evidence>